<proteinExistence type="predicted"/>
<evidence type="ECO:0000313" key="2">
    <source>
        <dbReference type="EMBL" id="KLJ09941.1"/>
    </source>
</evidence>
<gene>
    <name evidence="2" type="ORF">EMPG_14637</name>
</gene>
<accession>A0A0H1BL95</accession>
<feature type="domain" description="Amidase" evidence="1">
    <location>
        <begin position="87"/>
        <end position="387"/>
    </location>
</feature>
<dbReference type="AlphaFoldDB" id="A0A0H1BL95"/>
<sequence>MVCIKLVKPLLNVRSPCLGLPRVTLRAFGAMASIHTGAMNKGDSNCSERGGVEVDLRMPLCRGVNIEGLSIPQLHQCLEDGKFSVYDLTACYLERIRRVNGVLKAVIEVNPDALDIAVMMDREREQRRDHGLLHGMPFLVKDTMGTKDKMQTTAGSSALVGTVVPEDAHVVSLLRRAGAVLLGHANLSEWASMRSTYYSEGYSSRGGQCRNPYNLAEHPGGSSCGSAVAVASDMCAFSLGTETDGSIMVPADRNGIVGIKPTVGLTCSKGVIPESHSLDSVGTLGRTVLDAAIALDGIVDSPNGARLDIPSTDSLPTAPFASFVSGKEALRGAQFGLPWKGVWEKAKQKETARKQYQIFRQVIDRIRRAGATVIEYTDFPSAEEIIPPDGWDWDYPTKQGHPEQSEFTVVKTEFYNDLKTYLSNLAANPNHIRSLDDVVKYNATHAEKEGGRPGVHPAWPSGQDSFEMSLETEGVMDETYHDALAYIRRKSREEGIDAALSRSDDGRQLDGLLVPLQADSGVGCQVAAKAGYPMITIPVGIATGESDIPFGIGIIQTAWREDKLIKYGSAIESLLALKLKPTFMNIDADNYMYIGTPPES</sequence>
<dbReference type="Pfam" id="PF01425">
    <property type="entry name" value="Amidase"/>
    <property type="match status" value="1"/>
</dbReference>
<name>A0A0H1BL95_9EURO</name>
<reference evidence="3" key="1">
    <citation type="journal article" date="2015" name="PLoS Genet.">
        <title>The dynamic genome and transcriptome of the human fungal pathogen Blastomyces and close relative Emmonsia.</title>
        <authorList>
            <person name="Munoz J.F."/>
            <person name="Gauthier G.M."/>
            <person name="Desjardins C.A."/>
            <person name="Gallo J.E."/>
            <person name="Holder J."/>
            <person name="Sullivan T.D."/>
            <person name="Marty A.J."/>
            <person name="Carmen J.C."/>
            <person name="Chen Z."/>
            <person name="Ding L."/>
            <person name="Gujja S."/>
            <person name="Magrini V."/>
            <person name="Misas E."/>
            <person name="Mitreva M."/>
            <person name="Priest M."/>
            <person name="Saif S."/>
            <person name="Whiston E.A."/>
            <person name="Young S."/>
            <person name="Zeng Q."/>
            <person name="Goldman W.E."/>
            <person name="Mardis E.R."/>
            <person name="Taylor J.W."/>
            <person name="McEwen J.G."/>
            <person name="Clay O.K."/>
            <person name="Klein B.S."/>
            <person name="Cuomo C.A."/>
        </authorList>
    </citation>
    <scope>NUCLEOTIDE SEQUENCE [LARGE SCALE GENOMIC DNA]</scope>
    <source>
        <strain evidence="3">UAMH 139</strain>
    </source>
</reference>
<dbReference type="EMBL" id="LDEV01002207">
    <property type="protein sequence ID" value="KLJ09941.1"/>
    <property type="molecule type" value="Genomic_DNA"/>
</dbReference>
<evidence type="ECO:0000259" key="1">
    <source>
        <dbReference type="Pfam" id="PF01425"/>
    </source>
</evidence>
<dbReference type="InterPro" id="IPR036928">
    <property type="entry name" value="AS_sf"/>
</dbReference>
<keyword evidence="3" id="KW-1185">Reference proteome</keyword>
<comment type="caution">
    <text evidence="2">The sequence shown here is derived from an EMBL/GenBank/DDBJ whole genome shotgun (WGS) entry which is preliminary data.</text>
</comment>
<dbReference type="Proteomes" id="UP000053573">
    <property type="component" value="Unassembled WGS sequence"/>
</dbReference>
<protein>
    <recommendedName>
        <fullName evidence="1">Amidase domain-containing protein</fullName>
    </recommendedName>
</protein>
<organism evidence="2 3">
    <name type="scientific">Blastomyces silverae</name>
    <dbReference type="NCBI Taxonomy" id="2060906"/>
    <lineage>
        <taxon>Eukaryota</taxon>
        <taxon>Fungi</taxon>
        <taxon>Dikarya</taxon>
        <taxon>Ascomycota</taxon>
        <taxon>Pezizomycotina</taxon>
        <taxon>Eurotiomycetes</taxon>
        <taxon>Eurotiomycetidae</taxon>
        <taxon>Onygenales</taxon>
        <taxon>Ajellomycetaceae</taxon>
        <taxon>Blastomyces</taxon>
    </lineage>
</organism>
<dbReference type="InterPro" id="IPR023631">
    <property type="entry name" value="Amidase_dom"/>
</dbReference>
<dbReference type="Gene3D" id="3.90.1300.10">
    <property type="entry name" value="Amidase signature (AS) domain"/>
    <property type="match status" value="1"/>
</dbReference>
<evidence type="ECO:0000313" key="3">
    <source>
        <dbReference type="Proteomes" id="UP000053573"/>
    </source>
</evidence>
<dbReference type="SUPFAM" id="SSF75304">
    <property type="entry name" value="Amidase signature (AS) enzymes"/>
    <property type="match status" value="1"/>
</dbReference>
<dbReference type="STRING" id="2060906.A0A0H1BL95"/>
<dbReference type="OrthoDB" id="566138at2759"/>
<dbReference type="PANTHER" id="PTHR42678:SF37">
    <property type="entry name" value="AMIDASE C869.01-RELATED"/>
    <property type="match status" value="1"/>
</dbReference>
<dbReference type="PANTHER" id="PTHR42678">
    <property type="entry name" value="AMIDASE"/>
    <property type="match status" value="1"/>
</dbReference>